<dbReference type="AlphaFoldDB" id="A0A369JBU8"/>
<accession>A0A369JBU8</accession>
<dbReference type="GO" id="GO:0005524">
    <property type="term" value="F:ATP binding"/>
    <property type="evidence" value="ECO:0007669"/>
    <property type="project" value="InterPro"/>
</dbReference>
<protein>
    <recommendedName>
        <fullName evidence="1">non-specific serine/threonine protein kinase</fullName>
        <ecNumber evidence="1">2.7.11.1</ecNumber>
    </recommendedName>
</protein>
<dbReference type="InterPro" id="IPR050235">
    <property type="entry name" value="CK1_Ser-Thr_kinase"/>
</dbReference>
<dbReference type="InterPro" id="IPR008271">
    <property type="entry name" value="Ser/Thr_kinase_AS"/>
</dbReference>
<reference evidence="3" key="1">
    <citation type="submission" date="2018-04" db="EMBL/GenBank/DDBJ databases">
        <title>Whole genome sequencing of Hypsizygus marmoreus.</title>
        <authorList>
            <person name="Choi I.-G."/>
            <person name="Min B."/>
            <person name="Kim J.-G."/>
            <person name="Kim S."/>
            <person name="Oh Y.-L."/>
            <person name="Kong W.-S."/>
            <person name="Park H."/>
            <person name="Jeong J."/>
            <person name="Song E.-S."/>
        </authorList>
    </citation>
    <scope>NUCLEOTIDE SEQUENCE [LARGE SCALE GENOMIC DNA]</scope>
    <source>
        <strain evidence="3">51987-8</strain>
    </source>
</reference>
<dbReference type="SUPFAM" id="SSF56112">
    <property type="entry name" value="Protein kinase-like (PK-like)"/>
    <property type="match status" value="1"/>
</dbReference>
<dbReference type="InParanoid" id="A0A369JBU8"/>
<dbReference type="STRING" id="39966.A0A369JBU8"/>
<dbReference type="Pfam" id="PF00069">
    <property type="entry name" value="Pkinase"/>
    <property type="match status" value="1"/>
</dbReference>
<dbReference type="InterPro" id="IPR011009">
    <property type="entry name" value="Kinase-like_dom_sf"/>
</dbReference>
<dbReference type="InterPro" id="IPR000719">
    <property type="entry name" value="Prot_kinase_dom"/>
</dbReference>
<comment type="caution">
    <text evidence="3">The sequence shown here is derived from an EMBL/GenBank/DDBJ whole genome shotgun (WGS) entry which is preliminary data.</text>
</comment>
<dbReference type="OrthoDB" id="5800476at2759"/>
<evidence type="ECO:0000259" key="2">
    <source>
        <dbReference type="PROSITE" id="PS50011"/>
    </source>
</evidence>
<evidence type="ECO:0000313" key="3">
    <source>
        <dbReference type="EMBL" id="RDB18680.1"/>
    </source>
</evidence>
<sequence length="260" mass="29833">MVLVMDQLGPLLEELFILCGQKFLLKTVLMLAEEMIMNIKFVYRSNYIYCDIKPDNFLLDTRSDSTHISIIDFGLASKYCDSTSQQHIPSCKYQFFTDLEASTKHEKYKCILQKKLDTSPLKLCAGLSTEFQLFLKYARALSFTASPDYQYIQQLFSNIFSTNDFQHDDIFDWSLMDIELTSSLGSMPILPPAQNCQLHNPGFIYFTLIAQPSVPPRMFRSPDASLHMLASSIFTGLFAEMSGDERRVLADWKLFGFVCF</sequence>
<keyword evidence="4" id="KW-1185">Reference proteome</keyword>
<evidence type="ECO:0000256" key="1">
    <source>
        <dbReference type="ARBA" id="ARBA00012513"/>
    </source>
</evidence>
<organism evidence="3 4">
    <name type="scientific">Hypsizygus marmoreus</name>
    <name type="common">White beech mushroom</name>
    <name type="synonym">Agaricus marmoreus</name>
    <dbReference type="NCBI Taxonomy" id="39966"/>
    <lineage>
        <taxon>Eukaryota</taxon>
        <taxon>Fungi</taxon>
        <taxon>Dikarya</taxon>
        <taxon>Basidiomycota</taxon>
        <taxon>Agaricomycotina</taxon>
        <taxon>Agaricomycetes</taxon>
        <taxon>Agaricomycetidae</taxon>
        <taxon>Agaricales</taxon>
        <taxon>Tricholomatineae</taxon>
        <taxon>Lyophyllaceae</taxon>
        <taxon>Hypsizygus</taxon>
    </lineage>
</organism>
<keyword evidence="3" id="KW-0418">Kinase</keyword>
<name>A0A369JBU8_HYPMA</name>
<dbReference type="PROSITE" id="PS00108">
    <property type="entry name" value="PROTEIN_KINASE_ST"/>
    <property type="match status" value="1"/>
</dbReference>
<dbReference type="PROSITE" id="PS50011">
    <property type="entry name" value="PROTEIN_KINASE_DOM"/>
    <property type="match status" value="1"/>
</dbReference>
<dbReference type="EC" id="2.7.11.1" evidence="1"/>
<dbReference type="GO" id="GO:0004674">
    <property type="term" value="F:protein serine/threonine kinase activity"/>
    <property type="evidence" value="ECO:0007669"/>
    <property type="project" value="UniProtKB-EC"/>
</dbReference>
<dbReference type="Proteomes" id="UP000076154">
    <property type="component" value="Unassembled WGS sequence"/>
</dbReference>
<keyword evidence="3" id="KW-0808">Transferase</keyword>
<proteinExistence type="predicted"/>
<dbReference type="PANTHER" id="PTHR11909">
    <property type="entry name" value="CASEIN KINASE-RELATED"/>
    <property type="match status" value="1"/>
</dbReference>
<feature type="domain" description="Protein kinase" evidence="2">
    <location>
        <begin position="1"/>
        <end position="260"/>
    </location>
</feature>
<dbReference type="EMBL" id="LUEZ02000090">
    <property type="protein sequence ID" value="RDB18680.1"/>
    <property type="molecule type" value="Genomic_DNA"/>
</dbReference>
<dbReference type="Gene3D" id="1.10.510.10">
    <property type="entry name" value="Transferase(Phosphotransferase) domain 1"/>
    <property type="match status" value="2"/>
</dbReference>
<evidence type="ECO:0000313" key="4">
    <source>
        <dbReference type="Proteomes" id="UP000076154"/>
    </source>
</evidence>
<gene>
    <name evidence="3" type="primary">kin-19_1</name>
    <name evidence="3" type="ORF">Hypma_014778</name>
</gene>